<keyword evidence="2" id="KW-1185">Reference proteome</keyword>
<dbReference type="Proteomes" id="UP001240150">
    <property type="component" value="Chromosome"/>
</dbReference>
<organism evidence="1 2">
    <name type="scientific">Actinoplanes oblitus</name>
    <dbReference type="NCBI Taxonomy" id="3040509"/>
    <lineage>
        <taxon>Bacteria</taxon>
        <taxon>Bacillati</taxon>
        <taxon>Actinomycetota</taxon>
        <taxon>Actinomycetes</taxon>
        <taxon>Micromonosporales</taxon>
        <taxon>Micromonosporaceae</taxon>
        <taxon>Actinoplanes</taxon>
    </lineage>
</organism>
<dbReference type="EMBL" id="CP126980">
    <property type="protein sequence ID" value="WIM98379.1"/>
    <property type="molecule type" value="Genomic_DNA"/>
</dbReference>
<sequence>MNLLQFEIPENEPALFDTWPLADQRDAGSVTDVDLYYRLFLVRARFVASGVEFISPTGTVTLFSLASSAVGSVLRLRDGLSGGLGLPESPEVIEFRPDGAEVVIRSSLLPLTAVVGRTELIACLIAFVNEAHRAIVSHWAALAENEDVAGLKKDVAEFEIG</sequence>
<name>A0ABY8WKG5_9ACTN</name>
<proteinExistence type="predicted"/>
<accession>A0ABY8WKG5</accession>
<reference evidence="1 2" key="1">
    <citation type="submission" date="2023-06" db="EMBL/GenBank/DDBJ databases">
        <authorList>
            <person name="Yushchuk O."/>
            <person name="Binda E."/>
            <person name="Ruckert-Reed C."/>
            <person name="Fedorenko V."/>
            <person name="Kalinowski J."/>
            <person name="Marinelli F."/>
        </authorList>
    </citation>
    <scope>NUCLEOTIDE SEQUENCE [LARGE SCALE GENOMIC DNA]</scope>
    <source>
        <strain evidence="1 2">NRRL 3884</strain>
    </source>
</reference>
<dbReference type="RefSeq" id="WP_284919762.1">
    <property type="nucleotide sequence ID" value="NZ_CP126980.1"/>
</dbReference>
<gene>
    <name evidence="1" type="ORF">ACTOB_001978</name>
</gene>
<protein>
    <recommendedName>
        <fullName evidence="3">AraC family transcriptional regulator</fullName>
    </recommendedName>
</protein>
<evidence type="ECO:0000313" key="2">
    <source>
        <dbReference type="Proteomes" id="UP001240150"/>
    </source>
</evidence>
<evidence type="ECO:0000313" key="1">
    <source>
        <dbReference type="EMBL" id="WIM98379.1"/>
    </source>
</evidence>
<evidence type="ECO:0008006" key="3">
    <source>
        <dbReference type="Google" id="ProtNLM"/>
    </source>
</evidence>